<organism evidence="7 8">
    <name type="scientific">Halanaerobium saccharolyticum</name>
    <dbReference type="NCBI Taxonomy" id="43595"/>
    <lineage>
        <taxon>Bacteria</taxon>
        <taxon>Bacillati</taxon>
        <taxon>Bacillota</taxon>
        <taxon>Clostridia</taxon>
        <taxon>Halanaerobiales</taxon>
        <taxon>Halanaerobiaceae</taxon>
        <taxon>Halanaerobium</taxon>
    </lineage>
</organism>
<dbReference type="NCBIfam" id="NF001989">
    <property type="entry name" value="PRK00784.1"/>
    <property type="match status" value="1"/>
</dbReference>
<dbReference type="Gene3D" id="3.40.50.300">
    <property type="entry name" value="P-loop containing nucleotide triphosphate hydrolases"/>
    <property type="match status" value="1"/>
</dbReference>
<name>A0A4R6LU12_9FIRM</name>
<comment type="similarity">
    <text evidence="4">Belongs to the CobB/CobQ family. CobQ subfamily.</text>
</comment>
<gene>
    <name evidence="4" type="primary">cobQ</name>
    <name evidence="7" type="ORF">DFR79_10791</name>
</gene>
<feature type="active site" description="Nucleophile" evidence="4">
    <location>
        <position position="340"/>
    </location>
</feature>
<dbReference type="PROSITE" id="PS51274">
    <property type="entry name" value="GATASE_COBBQ"/>
    <property type="match status" value="1"/>
</dbReference>
<evidence type="ECO:0000256" key="3">
    <source>
        <dbReference type="ARBA" id="ARBA00022962"/>
    </source>
</evidence>
<dbReference type="NCBIfam" id="TIGR00313">
    <property type="entry name" value="cobQ"/>
    <property type="match status" value="1"/>
</dbReference>
<keyword evidence="3 4" id="KW-0315">Glutamine amidotransferase</keyword>
<accession>A0A4R6LU12</accession>
<feature type="active site" evidence="4">
    <location>
        <position position="456"/>
    </location>
</feature>
<dbReference type="InterPro" id="IPR004459">
    <property type="entry name" value="CobQ_synth"/>
</dbReference>
<dbReference type="AlphaFoldDB" id="A0A4R6LU12"/>
<dbReference type="GO" id="GO:0003824">
    <property type="term" value="F:catalytic activity"/>
    <property type="evidence" value="ECO:0007669"/>
    <property type="project" value="InterPro"/>
</dbReference>
<dbReference type="PANTHER" id="PTHR21343">
    <property type="entry name" value="DETHIOBIOTIN SYNTHETASE"/>
    <property type="match status" value="1"/>
</dbReference>
<evidence type="ECO:0000256" key="1">
    <source>
        <dbReference type="ARBA" id="ARBA00004953"/>
    </source>
</evidence>
<evidence type="ECO:0000313" key="8">
    <source>
        <dbReference type="Proteomes" id="UP000295064"/>
    </source>
</evidence>
<dbReference type="Proteomes" id="UP000295064">
    <property type="component" value="Unassembled WGS sequence"/>
</dbReference>
<evidence type="ECO:0000256" key="2">
    <source>
        <dbReference type="ARBA" id="ARBA00022573"/>
    </source>
</evidence>
<dbReference type="EMBL" id="SNWX01000007">
    <property type="protein sequence ID" value="TDO92183.1"/>
    <property type="molecule type" value="Genomic_DNA"/>
</dbReference>
<dbReference type="Pfam" id="PF01656">
    <property type="entry name" value="CbiA"/>
    <property type="match status" value="1"/>
</dbReference>
<dbReference type="SUPFAM" id="SSF52540">
    <property type="entry name" value="P-loop containing nucleoside triphosphate hydrolases"/>
    <property type="match status" value="1"/>
</dbReference>
<dbReference type="PANTHER" id="PTHR21343:SF1">
    <property type="entry name" value="COBYRIC ACID SYNTHASE"/>
    <property type="match status" value="1"/>
</dbReference>
<dbReference type="UniPathway" id="UPA00148"/>
<dbReference type="InterPro" id="IPR002586">
    <property type="entry name" value="CobQ/CobB/MinD/ParA_Nub-bd_dom"/>
</dbReference>
<dbReference type="PROSITE" id="PS51273">
    <property type="entry name" value="GATASE_TYPE_1"/>
    <property type="match status" value="1"/>
</dbReference>
<dbReference type="Pfam" id="PF07685">
    <property type="entry name" value="GATase_3"/>
    <property type="match status" value="1"/>
</dbReference>
<dbReference type="CDD" id="cd01750">
    <property type="entry name" value="GATase1_CobQ"/>
    <property type="match status" value="1"/>
</dbReference>
<dbReference type="InterPro" id="IPR027417">
    <property type="entry name" value="P-loop_NTPase"/>
</dbReference>
<feature type="domain" description="CobQ/CobB/MinD/ParA nucleotide binding" evidence="5">
    <location>
        <begin position="8"/>
        <end position="239"/>
    </location>
</feature>
<keyword evidence="2 4" id="KW-0169">Cobalamin biosynthesis</keyword>
<dbReference type="GO" id="GO:0015420">
    <property type="term" value="F:ABC-type vitamin B12 transporter activity"/>
    <property type="evidence" value="ECO:0007669"/>
    <property type="project" value="UniProtKB-UniRule"/>
</dbReference>
<evidence type="ECO:0000259" key="6">
    <source>
        <dbReference type="Pfam" id="PF07685"/>
    </source>
</evidence>
<dbReference type="RefSeq" id="WP_133514695.1">
    <property type="nucleotide sequence ID" value="NZ_SNWX01000007.1"/>
</dbReference>
<evidence type="ECO:0000256" key="4">
    <source>
        <dbReference type="HAMAP-Rule" id="MF_00028"/>
    </source>
</evidence>
<evidence type="ECO:0000313" key="7">
    <source>
        <dbReference type="EMBL" id="TDO92183.1"/>
    </source>
</evidence>
<evidence type="ECO:0000259" key="5">
    <source>
        <dbReference type="Pfam" id="PF01656"/>
    </source>
</evidence>
<dbReference type="GO" id="GO:0009236">
    <property type="term" value="P:cobalamin biosynthetic process"/>
    <property type="evidence" value="ECO:0007669"/>
    <property type="project" value="UniProtKB-UniRule"/>
</dbReference>
<dbReference type="SUPFAM" id="SSF52317">
    <property type="entry name" value="Class I glutamine amidotransferase-like"/>
    <property type="match status" value="1"/>
</dbReference>
<dbReference type="InterPro" id="IPR011698">
    <property type="entry name" value="GATase_3"/>
</dbReference>
<comment type="pathway">
    <text evidence="1 4">Cofactor biosynthesis; adenosylcobalamin biosynthesis.</text>
</comment>
<dbReference type="InterPro" id="IPR033949">
    <property type="entry name" value="CobQ_GATase1"/>
</dbReference>
<dbReference type="OrthoDB" id="9808302at2"/>
<sequence length="517" mass="58184">MKNKTGTLMIQGTASDAGKSLFVTALCRIFARKGLKTVPFKAWNMSLNSYITKKGREIGIAQALQARAAFREVTVDMQPILVKAMGDGQCQIIINGQVDQRVNYQKKKNDYLRIYERAIKDSLKRLRQENDLIIIEGAGSPAEINRTTPDFANMFTAEIYNSPVLLISSIEKGGCLASLVGTLKLLSPAHKKLIKGLIINKFRGDFDLLKPAVDFLENYTKKEVLGVLPYLKDLNLPEEDSASLKLDNNIYNKNNDNDCIKIAVIKLPHISNFSDFNSLKMEANLKLEYVASNKNLLNFDLIIIPGTKTTTKDLKFLKQSGLAAEIKKADQAGIVIIGICGGFQMLGQKLIDRHGTEGNIKEIEGLGLLDIKTEFLKEKTTHQVKVKLNSNQQLKNGLPDFNSQEIMRGYEIHMGQTEYLNQTQELFRIIERSDRKVNFKDGAVNQAGNCFGTYLHGLFDNDNFRSAVLKNLRNKHSIKSGQNKYNYQKEIEKNIDRLADMVAENIDTDKLLNLSRR</sequence>
<feature type="domain" description="CobB/CobQ-like glutamine amidotransferase" evidence="6">
    <location>
        <begin position="261"/>
        <end position="464"/>
    </location>
</feature>
<reference evidence="7 8" key="1">
    <citation type="submission" date="2019-03" db="EMBL/GenBank/DDBJ databases">
        <title>Subsurface microbial communities from deep shales in Ohio and West Virginia, USA.</title>
        <authorList>
            <person name="Wrighton K."/>
        </authorList>
    </citation>
    <scope>NUCLEOTIDE SEQUENCE [LARGE SCALE GENOMIC DNA]</scope>
    <source>
        <strain evidence="7 8">MA284_T2</strain>
    </source>
</reference>
<proteinExistence type="inferred from homology"/>
<protein>
    <recommendedName>
        <fullName evidence="4">Cobyric acid synthase</fullName>
    </recommendedName>
</protein>
<comment type="caution">
    <text evidence="7">The sequence shown here is derived from an EMBL/GenBank/DDBJ whole genome shotgun (WGS) entry which is preliminary data.</text>
</comment>
<comment type="function">
    <text evidence="4">Catalyzes amidations at positions B, D, E, and G on adenosylcobyrinic A,C-diamide. NH(2) groups are provided by glutamine, and one molecule of ATP is hydrogenolyzed for each amidation.</text>
</comment>
<dbReference type="HAMAP" id="MF_00028">
    <property type="entry name" value="CobQ"/>
    <property type="match status" value="1"/>
</dbReference>
<dbReference type="Gene3D" id="3.40.50.880">
    <property type="match status" value="1"/>
</dbReference>
<dbReference type="InterPro" id="IPR029062">
    <property type="entry name" value="Class_I_gatase-like"/>
</dbReference>